<accession>A0ABY2HYE1</accession>
<keyword evidence="4" id="KW-1185">Reference proteome</keyword>
<keyword evidence="1 3" id="KW-0808">Transferase</keyword>
<dbReference type="SUPFAM" id="SSF56214">
    <property type="entry name" value="4'-phosphopantetheinyl transferase"/>
    <property type="match status" value="1"/>
</dbReference>
<dbReference type="GO" id="GO:0016740">
    <property type="term" value="F:transferase activity"/>
    <property type="evidence" value="ECO:0007669"/>
    <property type="project" value="UniProtKB-KW"/>
</dbReference>
<protein>
    <submittedName>
        <fullName evidence="3">4'-phosphopantetheinyl transferase superfamily protein</fullName>
    </submittedName>
</protein>
<dbReference type="InterPro" id="IPR037143">
    <property type="entry name" value="4-PPantetheinyl_Trfase_dom_sf"/>
</dbReference>
<gene>
    <name evidence="3" type="ORF">E3O21_16005</name>
</gene>
<evidence type="ECO:0000256" key="1">
    <source>
        <dbReference type="ARBA" id="ARBA00022679"/>
    </source>
</evidence>
<sequence length="203" mass="20987">MVPQTFVSLLLQPRAPLPQTDRLLLAAAVARVCAVDLAAVTIEQRCEHCGGAHGRPRVLTPGGVHVSLSRAGRTVVVAVSQVGPIGVDLESVASVARAGFDDVAFNADERTALAELPVDERDRARAALWTTKEALLKLSGEGLTVDPREVTVALGPGGASALLSWPTATLDLSRVHVVGFDAGPGLVGTLALLGPRAPSLSML</sequence>
<dbReference type="EMBL" id="SOFD01000036">
    <property type="protein sequence ID" value="TFB74284.1"/>
    <property type="molecule type" value="Genomic_DNA"/>
</dbReference>
<name>A0ABY2HYE1_9MICO</name>
<evidence type="ECO:0000313" key="3">
    <source>
        <dbReference type="EMBL" id="TFB74284.1"/>
    </source>
</evidence>
<feature type="domain" description="4'-phosphopantetheinyl transferase" evidence="2">
    <location>
        <begin position="84"/>
        <end position="163"/>
    </location>
</feature>
<organism evidence="3 4">
    <name type="scientific">Cryobacterium flavum</name>
    <dbReference type="NCBI Taxonomy" id="1424659"/>
    <lineage>
        <taxon>Bacteria</taxon>
        <taxon>Bacillati</taxon>
        <taxon>Actinomycetota</taxon>
        <taxon>Actinomycetes</taxon>
        <taxon>Micrococcales</taxon>
        <taxon>Microbacteriaceae</taxon>
        <taxon>Cryobacterium</taxon>
    </lineage>
</organism>
<reference evidence="3 4" key="1">
    <citation type="submission" date="2019-03" db="EMBL/GenBank/DDBJ databases">
        <title>Genomics of glacier-inhabiting Cryobacterium strains.</title>
        <authorList>
            <person name="Liu Q."/>
            <person name="Xin Y.-H."/>
        </authorList>
    </citation>
    <scope>NUCLEOTIDE SEQUENCE [LARGE SCALE GENOMIC DNA]</scope>
    <source>
        <strain evidence="3 4">Hh8</strain>
    </source>
</reference>
<evidence type="ECO:0000313" key="4">
    <source>
        <dbReference type="Proteomes" id="UP000298252"/>
    </source>
</evidence>
<evidence type="ECO:0000259" key="2">
    <source>
        <dbReference type="Pfam" id="PF01648"/>
    </source>
</evidence>
<dbReference type="Gene3D" id="3.90.470.20">
    <property type="entry name" value="4'-phosphopantetheinyl transferase domain"/>
    <property type="match status" value="1"/>
</dbReference>
<dbReference type="InterPro" id="IPR008278">
    <property type="entry name" value="4-PPantetheinyl_Trfase_dom"/>
</dbReference>
<proteinExistence type="predicted"/>
<dbReference type="Proteomes" id="UP000298252">
    <property type="component" value="Unassembled WGS sequence"/>
</dbReference>
<comment type="caution">
    <text evidence="3">The sequence shown here is derived from an EMBL/GenBank/DDBJ whole genome shotgun (WGS) entry which is preliminary data.</text>
</comment>
<dbReference type="Pfam" id="PF01648">
    <property type="entry name" value="ACPS"/>
    <property type="match status" value="1"/>
</dbReference>